<dbReference type="STRING" id="391735.Veis_0679"/>
<keyword evidence="3" id="KW-1185">Reference proteome</keyword>
<feature type="region of interest" description="Disordered" evidence="1">
    <location>
        <begin position="183"/>
        <end position="215"/>
    </location>
</feature>
<sequence>MIKTHILRLLLAVNLLLACALAALWFTPARALRHLHWQPPAARAPQFSDPGSGLPARNPVLVSSFLVTLERPLFSPNRRPVPIAPVAAPADPLANIQLQGLYSAQGAGAGGIFARVDGKDRRIAVGSTLGDWTVKGIAGTEVTLARGADIQVLRLLPSRLGAVAPAPPASPAGAIMGGPVPPGAIPVGAKPPDLPSQLPSQVQDPVLRQEQERQEAERARLVLRNARRAAQGFPPVQE</sequence>
<dbReference type="KEGG" id="vei:Veis_0679"/>
<dbReference type="GeneID" id="76463313"/>
<name>A1WFQ4_VEREI</name>
<dbReference type="AlphaFoldDB" id="A1WFQ4"/>
<dbReference type="HOGENOM" id="CLU_1165422_0_0_4"/>
<accession>A1WFQ4</accession>
<evidence type="ECO:0000313" key="3">
    <source>
        <dbReference type="Proteomes" id="UP000000374"/>
    </source>
</evidence>
<dbReference type="RefSeq" id="WP_011808475.1">
    <property type="nucleotide sequence ID" value="NC_008786.1"/>
</dbReference>
<proteinExistence type="predicted"/>
<evidence type="ECO:0000256" key="1">
    <source>
        <dbReference type="SAM" id="MobiDB-lite"/>
    </source>
</evidence>
<evidence type="ECO:0000313" key="2">
    <source>
        <dbReference type="EMBL" id="ABM56461.1"/>
    </source>
</evidence>
<dbReference type="PROSITE" id="PS51257">
    <property type="entry name" value="PROKAR_LIPOPROTEIN"/>
    <property type="match status" value="1"/>
</dbReference>
<organism evidence="2 3">
    <name type="scientific">Verminephrobacter eiseniae (strain EF01-2)</name>
    <dbReference type="NCBI Taxonomy" id="391735"/>
    <lineage>
        <taxon>Bacteria</taxon>
        <taxon>Pseudomonadati</taxon>
        <taxon>Pseudomonadota</taxon>
        <taxon>Betaproteobacteria</taxon>
        <taxon>Burkholderiales</taxon>
        <taxon>Comamonadaceae</taxon>
        <taxon>Verminephrobacter</taxon>
    </lineage>
</organism>
<dbReference type="eggNOG" id="ENOG5030UJF">
    <property type="taxonomic scope" value="Bacteria"/>
</dbReference>
<evidence type="ECO:0008006" key="4">
    <source>
        <dbReference type="Google" id="ProtNLM"/>
    </source>
</evidence>
<protein>
    <recommendedName>
        <fullName evidence="4">Type II secretion system protein GspC N-terminal domain-containing protein</fullName>
    </recommendedName>
</protein>
<dbReference type="Proteomes" id="UP000000374">
    <property type="component" value="Chromosome"/>
</dbReference>
<reference evidence="3" key="1">
    <citation type="submission" date="2006-12" db="EMBL/GenBank/DDBJ databases">
        <title>Complete sequence of chromosome 1 of Verminephrobacter eiseniae EF01-2.</title>
        <authorList>
            <person name="Copeland A."/>
            <person name="Lucas S."/>
            <person name="Lapidus A."/>
            <person name="Barry K."/>
            <person name="Detter J.C."/>
            <person name="Glavina del Rio T."/>
            <person name="Dalin E."/>
            <person name="Tice H."/>
            <person name="Pitluck S."/>
            <person name="Chertkov O."/>
            <person name="Brettin T."/>
            <person name="Bruce D."/>
            <person name="Han C."/>
            <person name="Tapia R."/>
            <person name="Gilna P."/>
            <person name="Schmutz J."/>
            <person name="Larimer F."/>
            <person name="Land M."/>
            <person name="Hauser L."/>
            <person name="Kyrpides N."/>
            <person name="Kim E."/>
            <person name="Stahl D."/>
            <person name="Richardson P."/>
        </authorList>
    </citation>
    <scope>NUCLEOTIDE SEQUENCE [LARGE SCALE GENOMIC DNA]</scope>
    <source>
        <strain evidence="3">EF01-2</strain>
    </source>
</reference>
<dbReference type="EMBL" id="CP000542">
    <property type="protein sequence ID" value="ABM56461.1"/>
    <property type="molecule type" value="Genomic_DNA"/>
</dbReference>
<gene>
    <name evidence="2" type="ordered locus">Veis_0679</name>
</gene>
<dbReference type="OrthoDB" id="8814414at2"/>